<accession>A0ABT2JYP1</accession>
<feature type="chain" id="PRO_5046940009" description="Lipoprotein" evidence="2">
    <location>
        <begin position="25"/>
        <end position="256"/>
    </location>
</feature>
<dbReference type="RefSeq" id="WP_260220368.1">
    <property type="nucleotide sequence ID" value="NZ_JAJAGO010000012.1"/>
</dbReference>
<evidence type="ECO:0000256" key="2">
    <source>
        <dbReference type="SAM" id="SignalP"/>
    </source>
</evidence>
<evidence type="ECO:0000313" key="4">
    <source>
        <dbReference type="Proteomes" id="UP001156389"/>
    </source>
</evidence>
<feature type="compositionally biased region" description="Basic and acidic residues" evidence="1">
    <location>
        <begin position="45"/>
        <end position="60"/>
    </location>
</feature>
<evidence type="ECO:0000256" key="1">
    <source>
        <dbReference type="SAM" id="MobiDB-lite"/>
    </source>
</evidence>
<dbReference type="PROSITE" id="PS51257">
    <property type="entry name" value="PROKAR_LIPOPROTEIN"/>
    <property type="match status" value="1"/>
</dbReference>
<feature type="compositionally biased region" description="Gly residues" evidence="1">
    <location>
        <begin position="35"/>
        <end position="44"/>
    </location>
</feature>
<dbReference type="EMBL" id="JAJAGO010000012">
    <property type="protein sequence ID" value="MCT2593017.1"/>
    <property type="molecule type" value="Genomic_DNA"/>
</dbReference>
<name>A0ABT2JYP1_9ACTN</name>
<gene>
    <name evidence="3" type="ORF">LHJ74_24405</name>
</gene>
<reference evidence="3 4" key="1">
    <citation type="submission" date="2021-10" db="EMBL/GenBank/DDBJ databases">
        <title>Streptomyces gossypii sp. nov., isolated from soil collected from cotton field.</title>
        <authorList>
            <person name="Ge X."/>
            <person name="Chen X."/>
            <person name="Liu W."/>
        </authorList>
    </citation>
    <scope>NUCLEOTIDE SEQUENCE [LARGE SCALE GENOMIC DNA]</scope>
    <source>
        <strain evidence="3 4">N2-109</strain>
    </source>
</reference>
<feature type="signal peptide" evidence="2">
    <location>
        <begin position="1"/>
        <end position="24"/>
    </location>
</feature>
<comment type="caution">
    <text evidence="3">The sequence shown here is derived from an EMBL/GenBank/DDBJ whole genome shotgun (WGS) entry which is preliminary data.</text>
</comment>
<protein>
    <recommendedName>
        <fullName evidence="5">Lipoprotein</fullName>
    </recommendedName>
</protein>
<proteinExistence type="predicted"/>
<evidence type="ECO:0008006" key="5">
    <source>
        <dbReference type="Google" id="ProtNLM"/>
    </source>
</evidence>
<evidence type="ECO:0000313" key="3">
    <source>
        <dbReference type="EMBL" id="MCT2593017.1"/>
    </source>
</evidence>
<dbReference type="Proteomes" id="UP001156389">
    <property type="component" value="Unassembled WGS sequence"/>
</dbReference>
<sequence>MRSTTLRGAVAVAVLIPVLTLSSAACSEGGEKGDGGGVSESGGSGREKPESGEGDGDGRESGPPLTEAQLEKALLKTGEVKGYQAQRNTEDALPPRNTMEPDRPECEAITDTVDSKPKHKRSAYASGLVMGGDFDSGGAIQQVLLAAYRPGEAALWLDELKRALEECRSFLGKAGTGEQAELEIEPGEATRLGDESVQFTMKDAKGRDSPTVFLVVRAGNNTATFMSAGVSGEPVPFARPVVTKQYEKLAAAGGHP</sequence>
<feature type="region of interest" description="Disordered" evidence="1">
    <location>
        <begin position="25"/>
        <end position="104"/>
    </location>
</feature>
<keyword evidence="2" id="KW-0732">Signal</keyword>
<keyword evidence="4" id="KW-1185">Reference proteome</keyword>
<organism evidence="3 4">
    <name type="scientific">Streptomyces gossypii</name>
    <dbReference type="NCBI Taxonomy" id="2883101"/>
    <lineage>
        <taxon>Bacteria</taxon>
        <taxon>Bacillati</taxon>
        <taxon>Actinomycetota</taxon>
        <taxon>Actinomycetes</taxon>
        <taxon>Kitasatosporales</taxon>
        <taxon>Streptomycetaceae</taxon>
        <taxon>Streptomyces</taxon>
    </lineage>
</organism>